<keyword evidence="3" id="KW-0804">Transcription</keyword>
<evidence type="ECO:0000256" key="1">
    <source>
        <dbReference type="ARBA" id="ARBA00023015"/>
    </source>
</evidence>
<dbReference type="InterPro" id="IPR009057">
    <property type="entry name" value="Homeodomain-like_sf"/>
</dbReference>
<dbReference type="PANTHER" id="PTHR30055">
    <property type="entry name" value="HTH-TYPE TRANSCRIPTIONAL REGULATOR RUTR"/>
    <property type="match status" value="1"/>
</dbReference>
<dbReference type="InterPro" id="IPR036271">
    <property type="entry name" value="Tet_transcr_reg_TetR-rel_C_sf"/>
</dbReference>
<evidence type="ECO:0000256" key="4">
    <source>
        <dbReference type="PROSITE-ProRule" id="PRU00335"/>
    </source>
</evidence>
<dbReference type="PROSITE" id="PS01081">
    <property type="entry name" value="HTH_TETR_1"/>
    <property type="match status" value="1"/>
</dbReference>
<evidence type="ECO:0000256" key="2">
    <source>
        <dbReference type="ARBA" id="ARBA00023125"/>
    </source>
</evidence>
<dbReference type="InterPro" id="IPR050109">
    <property type="entry name" value="HTH-type_TetR-like_transc_reg"/>
</dbReference>
<evidence type="ECO:0000259" key="5">
    <source>
        <dbReference type="PROSITE" id="PS50977"/>
    </source>
</evidence>
<dbReference type="SUPFAM" id="SSF48498">
    <property type="entry name" value="Tetracyclin repressor-like, C-terminal domain"/>
    <property type="match status" value="1"/>
</dbReference>
<feature type="domain" description="HTH tetR-type" evidence="5">
    <location>
        <begin position="22"/>
        <end position="82"/>
    </location>
</feature>
<dbReference type="InterPro" id="IPR001647">
    <property type="entry name" value="HTH_TetR"/>
</dbReference>
<dbReference type="EMBL" id="RJVO01000002">
    <property type="protein sequence ID" value="ROH92158.1"/>
    <property type="molecule type" value="Genomic_DNA"/>
</dbReference>
<keyword evidence="7" id="KW-1185">Reference proteome</keyword>
<dbReference type="Pfam" id="PF00440">
    <property type="entry name" value="TetR_N"/>
    <property type="match status" value="1"/>
</dbReference>
<dbReference type="GO" id="GO:0003700">
    <property type="term" value="F:DNA-binding transcription factor activity"/>
    <property type="evidence" value="ECO:0007669"/>
    <property type="project" value="TreeGrafter"/>
</dbReference>
<dbReference type="GO" id="GO:0000976">
    <property type="term" value="F:transcription cis-regulatory region binding"/>
    <property type="evidence" value="ECO:0007669"/>
    <property type="project" value="TreeGrafter"/>
</dbReference>
<name>A0A3N0VIX2_9GAMM</name>
<organism evidence="6 7">
    <name type="scientific">Stagnimonas aquatica</name>
    <dbReference type="NCBI Taxonomy" id="2689987"/>
    <lineage>
        <taxon>Bacteria</taxon>
        <taxon>Pseudomonadati</taxon>
        <taxon>Pseudomonadota</taxon>
        <taxon>Gammaproteobacteria</taxon>
        <taxon>Nevskiales</taxon>
        <taxon>Nevskiaceae</taxon>
        <taxon>Stagnimonas</taxon>
    </lineage>
</organism>
<gene>
    <name evidence="6" type="ORF">ED208_07265</name>
</gene>
<evidence type="ECO:0000313" key="7">
    <source>
        <dbReference type="Proteomes" id="UP000282106"/>
    </source>
</evidence>
<evidence type="ECO:0000313" key="6">
    <source>
        <dbReference type="EMBL" id="ROH92158.1"/>
    </source>
</evidence>
<dbReference type="Gene3D" id="1.10.357.10">
    <property type="entry name" value="Tetracycline Repressor, domain 2"/>
    <property type="match status" value="1"/>
</dbReference>
<dbReference type="SUPFAM" id="SSF46689">
    <property type="entry name" value="Homeodomain-like"/>
    <property type="match status" value="1"/>
</dbReference>
<dbReference type="InterPro" id="IPR023772">
    <property type="entry name" value="DNA-bd_HTH_TetR-type_CS"/>
</dbReference>
<evidence type="ECO:0000256" key="3">
    <source>
        <dbReference type="ARBA" id="ARBA00023163"/>
    </source>
</evidence>
<sequence>MPDTLQSMPGKKAGKLVRLPKAHRIEQLLNVALELFIAHGYQGTSMEDIASAAGVTRPIVYNHFGSKDGIYLACLRRARADLDRQLAHAGNHPRLEDRLRAGVNGYFNFVEQNRLSWQLLFAGGVAVAGPAAEEAARLRFSTVEGIALLFTGATRSSERTGLLAYAHALSGAGEQLAKWWLTRPDLPKEAVVDLMVQLMWQGLQAQAADAPVA</sequence>
<dbReference type="Proteomes" id="UP000282106">
    <property type="component" value="Unassembled WGS sequence"/>
</dbReference>
<dbReference type="PRINTS" id="PR00455">
    <property type="entry name" value="HTHTETR"/>
</dbReference>
<reference evidence="6 7" key="1">
    <citation type="submission" date="2018-10" db="EMBL/GenBank/DDBJ databases">
        <authorList>
            <person name="Chen W.-M."/>
        </authorList>
    </citation>
    <scope>NUCLEOTIDE SEQUENCE [LARGE SCALE GENOMIC DNA]</scope>
    <source>
        <strain evidence="6 7">THS-13</strain>
    </source>
</reference>
<dbReference type="PANTHER" id="PTHR30055:SF146">
    <property type="entry name" value="HTH-TYPE TRANSCRIPTIONAL DUAL REGULATOR CECR"/>
    <property type="match status" value="1"/>
</dbReference>
<proteinExistence type="predicted"/>
<comment type="caution">
    <text evidence="6">The sequence shown here is derived from an EMBL/GenBank/DDBJ whole genome shotgun (WGS) entry which is preliminary data.</text>
</comment>
<dbReference type="AlphaFoldDB" id="A0A3N0VIX2"/>
<protein>
    <submittedName>
        <fullName evidence="6">TetR/AcrR family transcriptional regulator</fullName>
    </submittedName>
</protein>
<accession>A0A3N0VIX2</accession>
<dbReference type="PROSITE" id="PS50977">
    <property type="entry name" value="HTH_TETR_2"/>
    <property type="match status" value="1"/>
</dbReference>
<dbReference type="Pfam" id="PF21943">
    <property type="entry name" value="TetR_C_46"/>
    <property type="match status" value="1"/>
</dbReference>
<keyword evidence="2 4" id="KW-0238">DNA-binding</keyword>
<keyword evidence="1" id="KW-0805">Transcription regulation</keyword>
<dbReference type="InParanoid" id="A0A3N0VIX2"/>
<dbReference type="InterPro" id="IPR054129">
    <property type="entry name" value="DesT_TetR_C"/>
</dbReference>
<dbReference type="RefSeq" id="WP_123211201.1">
    <property type="nucleotide sequence ID" value="NZ_RJVO01000002.1"/>
</dbReference>
<feature type="DNA-binding region" description="H-T-H motif" evidence="4">
    <location>
        <begin position="45"/>
        <end position="64"/>
    </location>
</feature>